<evidence type="ECO:0000256" key="5">
    <source>
        <dbReference type="ARBA" id="ARBA00023125"/>
    </source>
</evidence>
<sequence>MPVPAHCPPSPDLHPSKRARQSPPDKESPTSLPSGGTASPTNDQLHDGPLSLELAHGSAIGAAPGSGRSASTAAKIGQSSNFRNVSACNRCRLRKNRCDQKLPSCASCEKASVACVGYDPITKREIPRSYIFYLEKRVEQLEGILAANHIPFPPADDLDYCSKASSNGPPGNLRPPVDPGNAARPEGPDTVTCARAAEGSGGDGSNKLQRISSKPGPASSDNRYLGSTSGISFARVVFAAVQSSVSDQKSNSEKGGIRPSRPANSIGGHGAGTAGQTTSMRDSFFGLHTKPTSHPAHFPNKALGQKLVRLYFEHANPQIPVLHRVDFMNMFERAYLEEGRVRGPRELYFLNMVFAIGAGILVGDPKGEPQGAEPSDSSSGSRQYQPEAYHASAIVHLEACLGSGGLEDLQAVLLLANFALLRPVPPGLWYIIGVAVRLAVDLGLHYEDPKELENGQWESSALQKPTFVREKGRREYMRDMRRRLWWCTYSLDRLVSVCVGRPFGISDHFITTEFPSLLDDEYITHDGIIEPPSERRLPSYKLVAQHYFRLRLLQSEILQVLHYRQVLSARAGGQNYQNLYMPTLPSAFLSKFDSFRSWRIDIDRRLWEWKNTAPRKEDTGVSFSTEFLELNYWQAIIMLYRQSLSTPTVFEGEYDTSKEVNNPTMYNVEPCEDEDRVYLKIAEAGQKILRLYRQLHLQGLVNHAYLTTHHLFVAGISYLYAIWHSPIVRSRLTMDEVDFTVLAATSVFTDFIDKCPPAEACRDAFDRTVKATLKMVNASGGFGQQYRSGHCNTAGSDSQHTFENARQEWHPKADNTSSAGSKLSHSSNKRPRPHHSLVDKMPAVTSSDAYSNASSCFISSFSSKLGAGSYLLAGPPAGPSVIKTEPGAYHSSVVRNFPRPPRSTASSTDNPTTPETSIEQSPMITSPSVSTVTGIQQQQAINSPMSGGATPTNNDFHSPRLSHQQPPMQQQFSPAPAGTPTRGAMSLSELQGLEFLQSLNNAGSVNSGANSSSGANNNNGLSPSGLMDGIDFTGLTAEAQMDLGFGLAWEGMHHDYSEGQSLDLFDGFFFGGGGTM</sequence>
<feature type="compositionally biased region" description="Polar residues" evidence="8">
    <location>
        <begin position="790"/>
        <end position="802"/>
    </location>
</feature>
<feature type="region of interest" description="Disordered" evidence="8">
    <location>
        <begin position="892"/>
        <end position="983"/>
    </location>
</feature>
<dbReference type="GO" id="GO:0005634">
    <property type="term" value="C:nucleus"/>
    <property type="evidence" value="ECO:0007669"/>
    <property type="project" value="UniProtKB-SubCell"/>
</dbReference>
<feature type="region of interest" description="Disordered" evidence="8">
    <location>
        <begin position="163"/>
        <end position="224"/>
    </location>
</feature>
<dbReference type="GO" id="GO:0045944">
    <property type="term" value="P:positive regulation of transcription by RNA polymerase II"/>
    <property type="evidence" value="ECO:0007669"/>
    <property type="project" value="TreeGrafter"/>
</dbReference>
<dbReference type="InterPro" id="IPR001138">
    <property type="entry name" value="Zn2Cys6_DnaBD"/>
</dbReference>
<feature type="compositionally biased region" description="Polar residues" evidence="8">
    <location>
        <begin position="29"/>
        <end position="43"/>
    </location>
</feature>
<evidence type="ECO:0000256" key="2">
    <source>
        <dbReference type="ARBA" id="ARBA00022723"/>
    </source>
</evidence>
<accession>G0S5J2</accession>
<evidence type="ECO:0000256" key="4">
    <source>
        <dbReference type="ARBA" id="ARBA00023015"/>
    </source>
</evidence>
<dbReference type="SUPFAM" id="SSF57701">
    <property type="entry name" value="Zn2/Cys6 DNA-binding domain"/>
    <property type="match status" value="1"/>
</dbReference>
<evidence type="ECO:0000259" key="9">
    <source>
        <dbReference type="PROSITE" id="PS50048"/>
    </source>
</evidence>
<protein>
    <recommendedName>
        <fullName evidence="9">Zn(2)-C6 fungal-type domain-containing protein</fullName>
    </recommendedName>
</protein>
<dbReference type="AlphaFoldDB" id="G0S5J2"/>
<keyword evidence="5" id="KW-0238">DNA-binding</keyword>
<dbReference type="eggNOG" id="ENOG502QR1M">
    <property type="taxonomic scope" value="Eukaryota"/>
</dbReference>
<dbReference type="Pfam" id="PF04082">
    <property type="entry name" value="Fungal_trans"/>
    <property type="match status" value="1"/>
</dbReference>
<dbReference type="InterPro" id="IPR052202">
    <property type="entry name" value="Yeast_MetPath_Reg"/>
</dbReference>
<dbReference type="SMART" id="SM00066">
    <property type="entry name" value="GAL4"/>
    <property type="match status" value="1"/>
</dbReference>
<dbReference type="RefSeq" id="XP_006693753.1">
    <property type="nucleotide sequence ID" value="XM_006693690.1"/>
</dbReference>
<dbReference type="OMA" id="HANPQMP"/>
<dbReference type="Gene3D" id="4.10.240.10">
    <property type="entry name" value="Zn(2)-C6 fungal-type DNA-binding domain"/>
    <property type="match status" value="1"/>
</dbReference>
<gene>
    <name evidence="10" type="ORF">CTHT_0033150</name>
</gene>
<feature type="compositionally biased region" description="Polar residues" evidence="8">
    <location>
        <begin position="903"/>
        <end position="973"/>
    </location>
</feature>
<dbReference type="KEGG" id="cthr:CTHT_0033150"/>
<keyword evidence="7" id="KW-0539">Nucleus</keyword>
<dbReference type="SMART" id="SM00906">
    <property type="entry name" value="Fungal_trans"/>
    <property type="match status" value="1"/>
</dbReference>
<evidence type="ECO:0000256" key="3">
    <source>
        <dbReference type="ARBA" id="ARBA00022833"/>
    </source>
</evidence>
<dbReference type="GO" id="GO:0008270">
    <property type="term" value="F:zinc ion binding"/>
    <property type="evidence" value="ECO:0007669"/>
    <property type="project" value="InterPro"/>
</dbReference>
<reference evidence="10 11" key="1">
    <citation type="journal article" date="2011" name="Cell">
        <title>Insight into structure and assembly of the nuclear pore complex by utilizing the genome of a eukaryotic thermophile.</title>
        <authorList>
            <person name="Amlacher S."/>
            <person name="Sarges P."/>
            <person name="Flemming D."/>
            <person name="van Noort V."/>
            <person name="Kunze R."/>
            <person name="Devos D.P."/>
            <person name="Arumugam M."/>
            <person name="Bork P."/>
            <person name="Hurt E."/>
        </authorList>
    </citation>
    <scope>NUCLEOTIDE SEQUENCE [LARGE SCALE GENOMIC DNA]</scope>
    <source>
        <strain evidence="11">DSM 1495 / CBS 144.50 / IMI 039719</strain>
    </source>
</reference>
<keyword evidence="3" id="KW-0862">Zinc</keyword>
<feature type="compositionally biased region" description="Polar residues" evidence="8">
    <location>
        <begin position="814"/>
        <end position="826"/>
    </location>
</feature>
<dbReference type="EMBL" id="GL988041">
    <property type="protein sequence ID" value="EGS21457.1"/>
    <property type="molecule type" value="Genomic_DNA"/>
</dbReference>
<keyword evidence="6" id="KW-0804">Transcription</keyword>
<dbReference type="CDD" id="cd00067">
    <property type="entry name" value="GAL4"/>
    <property type="match status" value="1"/>
</dbReference>
<feature type="region of interest" description="Disordered" evidence="8">
    <location>
        <begin position="244"/>
        <end position="298"/>
    </location>
</feature>
<evidence type="ECO:0000256" key="7">
    <source>
        <dbReference type="ARBA" id="ARBA00023242"/>
    </source>
</evidence>
<dbReference type="PROSITE" id="PS50048">
    <property type="entry name" value="ZN2_CY6_FUNGAL_2"/>
    <property type="match status" value="1"/>
</dbReference>
<dbReference type="STRING" id="759272.G0S5J2"/>
<dbReference type="GO" id="GO:0043565">
    <property type="term" value="F:sequence-specific DNA binding"/>
    <property type="evidence" value="ECO:0007669"/>
    <property type="project" value="TreeGrafter"/>
</dbReference>
<evidence type="ECO:0000313" key="11">
    <source>
        <dbReference type="Proteomes" id="UP000008066"/>
    </source>
</evidence>
<keyword evidence="4" id="KW-0805">Transcription regulation</keyword>
<organism evidence="11">
    <name type="scientific">Chaetomium thermophilum (strain DSM 1495 / CBS 144.50 / IMI 039719)</name>
    <name type="common">Thermochaetoides thermophila</name>
    <dbReference type="NCBI Taxonomy" id="759272"/>
    <lineage>
        <taxon>Eukaryota</taxon>
        <taxon>Fungi</taxon>
        <taxon>Dikarya</taxon>
        <taxon>Ascomycota</taxon>
        <taxon>Pezizomycotina</taxon>
        <taxon>Sordariomycetes</taxon>
        <taxon>Sordariomycetidae</taxon>
        <taxon>Sordariales</taxon>
        <taxon>Chaetomiaceae</taxon>
        <taxon>Thermochaetoides</taxon>
    </lineage>
</organism>
<dbReference type="OrthoDB" id="5373550at2759"/>
<dbReference type="HOGENOM" id="CLU_004517_0_0_1"/>
<dbReference type="GO" id="GO:0000981">
    <property type="term" value="F:DNA-binding transcription factor activity, RNA polymerase II-specific"/>
    <property type="evidence" value="ECO:0007669"/>
    <property type="project" value="InterPro"/>
</dbReference>
<evidence type="ECO:0000313" key="10">
    <source>
        <dbReference type="EMBL" id="EGS21457.1"/>
    </source>
</evidence>
<feature type="compositionally biased region" description="Basic and acidic residues" evidence="8">
    <location>
        <begin position="803"/>
        <end position="813"/>
    </location>
</feature>
<keyword evidence="11" id="KW-1185">Reference proteome</keyword>
<name>G0S5J2_CHATD</name>
<evidence type="ECO:0000256" key="1">
    <source>
        <dbReference type="ARBA" id="ARBA00004123"/>
    </source>
</evidence>
<proteinExistence type="predicted"/>
<dbReference type="CDD" id="cd14723">
    <property type="entry name" value="ZIP_Ppr1"/>
    <property type="match status" value="1"/>
</dbReference>
<dbReference type="CDD" id="cd12148">
    <property type="entry name" value="fungal_TF_MHR"/>
    <property type="match status" value="1"/>
</dbReference>
<dbReference type="PANTHER" id="PTHR47782">
    <property type="entry name" value="ZN(II)2CYS6 TRANSCRIPTION FACTOR (EUROFUNG)-RELATED"/>
    <property type="match status" value="1"/>
</dbReference>
<comment type="subcellular location">
    <subcellularLocation>
        <location evidence="1">Nucleus</location>
    </subcellularLocation>
</comment>
<feature type="region of interest" description="Disordered" evidence="8">
    <location>
        <begin position="1"/>
        <end position="49"/>
    </location>
</feature>
<keyword evidence="2" id="KW-0479">Metal-binding</keyword>
<dbReference type="PROSITE" id="PS00463">
    <property type="entry name" value="ZN2_CY6_FUNGAL_1"/>
    <property type="match status" value="1"/>
</dbReference>
<dbReference type="InterPro" id="IPR036864">
    <property type="entry name" value="Zn2-C6_fun-type_DNA-bd_sf"/>
</dbReference>
<evidence type="ECO:0000256" key="8">
    <source>
        <dbReference type="SAM" id="MobiDB-lite"/>
    </source>
</evidence>
<dbReference type="Pfam" id="PF00172">
    <property type="entry name" value="Zn_clus"/>
    <property type="match status" value="1"/>
</dbReference>
<dbReference type="FunFam" id="4.10.240.10:FF:000006">
    <property type="entry name" value="Positive regulator of purine utilization"/>
    <property type="match status" value="1"/>
</dbReference>
<dbReference type="GO" id="GO:0006351">
    <property type="term" value="P:DNA-templated transcription"/>
    <property type="evidence" value="ECO:0007669"/>
    <property type="project" value="InterPro"/>
</dbReference>
<feature type="region of interest" description="Disordered" evidence="8">
    <location>
        <begin position="790"/>
        <end position="837"/>
    </location>
</feature>
<dbReference type="PANTHER" id="PTHR47782:SF1">
    <property type="entry name" value="PYRIMIDINE PATHWAY REGULATORY PROTEIN 1"/>
    <property type="match status" value="1"/>
</dbReference>
<dbReference type="Proteomes" id="UP000008066">
    <property type="component" value="Unassembled WGS sequence"/>
</dbReference>
<dbReference type="GeneID" id="18257353"/>
<feature type="domain" description="Zn(2)-C6 fungal-type" evidence="9">
    <location>
        <begin position="87"/>
        <end position="116"/>
    </location>
</feature>
<evidence type="ECO:0000256" key="6">
    <source>
        <dbReference type="ARBA" id="ARBA00023163"/>
    </source>
</evidence>
<feature type="compositionally biased region" description="Pro residues" evidence="8">
    <location>
        <begin position="1"/>
        <end position="12"/>
    </location>
</feature>
<dbReference type="InterPro" id="IPR007219">
    <property type="entry name" value="XnlR_reg_dom"/>
</dbReference>